<keyword evidence="11" id="KW-0808">Transferase</keyword>
<protein>
    <recommendedName>
        <fullName evidence="6">branched-chain-amino-acid transaminase</fullName>
        <ecNumber evidence="6">2.6.1.42</ecNumber>
    </recommendedName>
</protein>
<dbReference type="Pfam" id="PF01063">
    <property type="entry name" value="Aminotran_4"/>
    <property type="match status" value="1"/>
</dbReference>
<dbReference type="EC" id="2.6.1.42" evidence="6"/>
<dbReference type="InterPro" id="IPR001544">
    <property type="entry name" value="Aminotrans_IV"/>
</dbReference>
<comment type="catalytic activity">
    <reaction evidence="10">
        <text>L-leucine + 2-oxoglutarate = 4-methyl-2-oxopentanoate + L-glutamate</text>
        <dbReference type="Rhea" id="RHEA:18321"/>
        <dbReference type="ChEBI" id="CHEBI:16810"/>
        <dbReference type="ChEBI" id="CHEBI:17865"/>
        <dbReference type="ChEBI" id="CHEBI:29985"/>
        <dbReference type="ChEBI" id="CHEBI:57427"/>
        <dbReference type="EC" id="2.6.1.42"/>
    </reaction>
</comment>
<evidence type="ECO:0000256" key="2">
    <source>
        <dbReference type="ARBA" id="ARBA00004824"/>
    </source>
</evidence>
<dbReference type="GO" id="GO:0008652">
    <property type="term" value="P:amino acid biosynthetic process"/>
    <property type="evidence" value="ECO:0007669"/>
    <property type="project" value="UniProtKB-ARBA"/>
</dbReference>
<evidence type="ECO:0000256" key="10">
    <source>
        <dbReference type="ARBA" id="ARBA00049229"/>
    </source>
</evidence>
<dbReference type="GO" id="GO:0004084">
    <property type="term" value="F:branched-chain-amino-acid transaminase activity"/>
    <property type="evidence" value="ECO:0007669"/>
    <property type="project" value="UniProtKB-EC"/>
</dbReference>
<dbReference type="CDD" id="cd00449">
    <property type="entry name" value="PLPDE_IV"/>
    <property type="match status" value="1"/>
</dbReference>
<evidence type="ECO:0000313" key="12">
    <source>
        <dbReference type="Proteomes" id="UP000198850"/>
    </source>
</evidence>
<dbReference type="GO" id="GO:0046394">
    <property type="term" value="P:carboxylic acid biosynthetic process"/>
    <property type="evidence" value="ECO:0007669"/>
    <property type="project" value="UniProtKB-ARBA"/>
</dbReference>
<dbReference type="RefSeq" id="WP_090559887.1">
    <property type="nucleotide sequence ID" value="NZ_FNRA01000016.1"/>
</dbReference>
<evidence type="ECO:0000256" key="7">
    <source>
        <dbReference type="ARBA" id="ARBA00022898"/>
    </source>
</evidence>
<evidence type="ECO:0000256" key="6">
    <source>
        <dbReference type="ARBA" id="ARBA00013053"/>
    </source>
</evidence>
<evidence type="ECO:0000313" key="11">
    <source>
        <dbReference type="EMBL" id="SEB20119.1"/>
    </source>
</evidence>
<dbReference type="EMBL" id="FNRA01000016">
    <property type="protein sequence ID" value="SEB20119.1"/>
    <property type="molecule type" value="Genomic_DNA"/>
</dbReference>
<dbReference type="InterPro" id="IPR036038">
    <property type="entry name" value="Aminotransferase-like"/>
</dbReference>
<dbReference type="Gene3D" id="3.20.10.10">
    <property type="entry name" value="D-amino Acid Aminotransferase, subunit A, domain 2"/>
    <property type="match status" value="1"/>
</dbReference>
<evidence type="ECO:0000256" key="5">
    <source>
        <dbReference type="ARBA" id="ARBA00009320"/>
    </source>
</evidence>
<evidence type="ECO:0000256" key="8">
    <source>
        <dbReference type="ARBA" id="ARBA00048212"/>
    </source>
</evidence>
<comment type="pathway">
    <text evidence="4">Amino-acid biosynthesis; L-leucine biosynthesis; L-leucine from 3-methyl-2-oxobutanoate: step 4/4.</text>
</comment>
<comment type="catalytic activity">
    <reaction evidence="9">
        <text>L-isoleucine + 2-oxoglutarate = (S)-3-methyl-2-oxopentanoate + L-glutamate</text>
        <dbReference type="Rhea" id="RHEA:24801"/>
        <dbReference type="ChEBI" id="CHEBI:16810"/>
        <dbReference type="ChEBI" id="CHEBI:29985"/>
        <dbReference type="ChEBI" id="CHEBI:35146"/>
        <dbReference type="ChEBI" id="CHEBI:58045"/>
        <dbReference type="EC" id="2.6.1.42"/>
    </reaction>
</comment>
<name>A0A1H4HE57_9SPHI</name>
<comment type="pathway">
    <text evidence="2">Amino-acid biosynthesis; L-isoleucine biosynthesis; L-isoleucine from 2-oxobutanoate: step 4/4.</text>
</comment>
<sequence>MATKYVYINDTFITEDKAALLITDLAIQRGYGIFDFFKTIGGKPIFLEDHLDRFYHSAHKMHLNIAYSREELKSILAELMEKNDLPDSGIRITLTGGYSTDGYLLPDKQNLIITQQHFLMDLELNTRGIRLLTYDYQRQLARMKTIDYAMAIWLQPFIKENNADDVLYHHNGQVKEVPRANFFIVSEQGEVITAKGDVLPGVTRKNLLSLENHELKITEREFTLEELQNAREAFITSTTKHILPVLQIDGRPVGDGKAGKISEQLLALLVEKVKRN</sequence>
<dbReference type="SUPFAM" id="SSF56752">
    <property type="entry name" value="D-aminoacid aminotransferase-like PLP-dependent enzymes"/>
    <property type="match status" value="1"/>
</dbReference>
<dbReference type="InterPro" id="IPR050571">
    <property type="entry name" value="Class-IV_PLP-Dep_Aminotrnsfr"/>
</dbReference>
<organism evidence="11 12">
    <name type="scientific">Pedobacter hartonius</name>
    <dbReference type="NCBI Taxonomy" id="425514"/>
    <lineage>
        <taxon>Bacteria</taxon>
        <taxon>Pseudomonadati</taxon>
        <taxon>Bacteroidota</taxon>
        <taxon>Sphingobacteriia</taxon>
        <taxon>Sphingobacteriales</taxon>
        <taxon>Sphingobacteriaceae</taxon>
        <taxon>Pedobacter</taxon>
    </lineage>
</organism>
<keyword evidence="12" id="KW-1185">Reference proteome</keyword>
<evidence type="ECO:0000256" key="1">
    <source>
        <dbReference type="ARBA" id="ARBA00001933"/>
    </source>
</evidence>
<dbReference type="InterPro" id="IPR043131">
    <property type="entry name" value="BCAT-like_N"/>
</dbReference>
<dbReference type="InterPro" id="IPR043132">
    <property type="entry name" value="BCAT-like_C"/>
</dbReference>
<comment type="pathway">
    <text evidence="3">Amino-acid biosynthesis; L-valine biosynthesis; L-valine from pyruvate: step 4/4.</text>
</comment>
<dbReference type="PANTHER" id="PTHR42743">
    <property type="entry name" value="AMINO-ACID AMINOTRANSFERASE"/>
    <property type="match status" value="1"/>
</dbReference>
<dbReference type="PANTHER" id="PTHR42743:SF11">
    <property type="entry name" value="AMINODEOXYCHORISMATE LYASE"/>
    <property type="match status" value="1"/>
</dbReference>
<comment type="cofactor">
    <cofactor evidence="1">
        <name>pyridoxal 5'-phosphate</name>
        <dbReference type="ChEBI" id="CHEBI:597326"/>
    </cofactor>
</comment>
<evidence type="ECO:0000256" key="9">
    <source>
        <dbReference type="ARBA" id="ARBA00048798"/>
    </source>
</evidence>
<comment type="similarity">
    <text evidence="5">Belongs to the class-IV pyridoxal-phosphate-dependent aminotransferase family.</text>
</comment>
<dbReference type="STRING" id="425514.SAMN05443550_11644"/>
<gene>
    <name evidence="11" type="ORF">SAMN05443550_11644</name>
</gene>
<dbReference type="AlphaFoldDB" id="A0A1H4HE57"/>
<dbReference type="OrthoDB" id="9805628at2"/>
<proteinExistence type="inferred from homology"/>
<comment type="catalytic activity">
    <reaction evidence="8">
        <text>L-valine + 2-oxoglutarate = 3-methyl-2-oxobutanoate + L-glutamate</text>
        <dbReference type="Rhea" id="RHEA:24813"/>
        <dbReference type="ChEBI" id="CHEBI:11851"/>
        <dbReference type="ChEBI" id="CHEBI:16810"/>
        <dbReference type="ChEBI" id="CHEBI:29985"/>
        <dbReference type="ChEBI" id="CHEBI:57762"/>
        <dbReference type="EC" id="2.6.1.42"/>
    </reaction>
</comment>
<accession>A0A1H4HE57</accession>
<reference evidence="11 12" key="1">
    <citation type="submission" date="2016-10" db="EMBL/GenBank/DDBJ databases">
        <authorList>
            <person name="de Groot N.N."/>
        </authorList>
    </citation>
    <scope>NUCLEOTIDE SEQUENCE [LARGE SCALE GENOMIC DNA]</scope>
    <source>
        <strain evidence="11 12">DSM 19033</strain>
    </source>
</reference>
<keyword evidence="7" id="KW-0663">Pyridoxal phosphate</keyword>
<dbReference type="FunFam" id="3.20.10.10:FF:000002">
    <property type="entry name" value="D-alanine aminotransferase"/>
    <property type="match status" value="1"/>
</dbReference>
<keyword evidence="11" id="KW-0032">Aminotransferase</keyword>
<dbReference type="Proteomes" id="UP000198850">
    <property type="component" value="Unassembled WGS sequence"/>
</dbReference>
<evidence type="ECO:0000256" key="3">
    <source>
        <dbReference type="ARBA" id="ARBA00004931"/>
    </source>
</evidence>
<evidence type="ECO:0000256" key="4">
    <source>
        <dbReference type="ARBA" id="ARBA00005072"/>
    </source>
</evidence>
<dbReference type="Gene3D" id="3.30.470.10">
    <property type="match status" value="1"/>
</dbReference>